<keyword evidence="6" id="KW-0406">Ion transport</keyword>
<comment type="caution">
    <text evidence="10">The sequence shown here is derived from an EMBL/GenBank/DDBJ whole genome shotgun (WGS) entry which is preliminary data.</text>
</comment>
<dbReference type="Pfam" id="PF01699">
    <property type="entry name" value="Na_Ca_ex"/>
    <property type="match status" value="1"/>
</dbReference>
<comment type="subcellular location">
    <subcellularLocation>
        <location evidence="1">Endomembrane system</location>
        <topology evidence="1">Multi-pass membrane protein</topology>
    </subcellularLocation>
</comment>
<feature type="transmembrane region" description="Helical" evidence="8">
    <location>
        <begin position="50"/>
        <end position="71"/>
    </location>
</feature>
<dbReference type="EMBL" id="BQXU01000001">
    <property type="protein sequence ID" value="GKT40629.1"/>
    <property type="molecule type" value="Genomic_DNA"/>
</dbReference>
<evidence type="ECO:0000256" key="3">
    <source>
        <dbReference type="ARBA" id="ARBA00022448"/>
    </source>
</evidence>
<dbReference type="GeneID" id="73321612"/>
<organism evidence="10 11">
    <name type="scientific">Colletotrichum spaethianum</name>
    <dbReference type="NCBI Taxonomy" id="700344"/>
    <lineage>
        <taxon>Eukaryota</taxon>
        <taxon>Fungi</taxon>
        <taxon>Dikarya</taxon>
        <taxon>Ascomycota</taxon>
        <taxon>Pezizomycotina</taxon>
        <taxon>Sordariomycetes</taxon>
        <taxon>Hypocreomycetidae</taxon>
        <taxon>Glomerellales</taxon>
        <taxon>Glomerellaceae</taxon>
        <taxon>Colletotrichum</taxon>
        <taxon>Colletotrichum spaethianum species complex</taxon>
    </lineage>
</organism>
<sequence length="93" mass="9995">MVGFSGQELSRKVNHVFGVLVESTFGSIVEIILFMMLLQNHQFTVIKAAILGSILATMLLCLGLCFIAGGMRRDEAEFSETVSEAGTGLLLTA</sequence>
<dbReference type="GO" id="GO:0006874">
    <property type="term" value="P:intracellular calcium ion homeostasis"/>
    <property type="evidence" value="ECO:0007669"/>
    <property type="project" value="TreeGrafter"/>
</dbReference>
<dbReference type="AlphaFoldDB" id="A0AA37L4X2"/>
<comment type="similarity">
    <text evidence="2">Belongs to the Ca(2+):cation antiporter (CaCA) (TC 2.A.19) family.</text>
</comment>
<evidence type="ECO:0000256" key="6">
    <source>
        <dbReference type="ARBA" id="ARBA00023065"/>
    </source>
</evidence>
<protein>
    <submittedName>
        <fullName evidence="10">Vacuolar fusion protein CCZ1</fullName>
    </submittedName>
</protein>
<dbReference type="GO" id="GO:0012505">
    <property type="term" value="C:endomembrane system"/>
    <property type="evidence" value="ECO:0007669"/>
    <property type="project" value="UniProtKB-SubCell"/>
</dbReference>
<dbReference type="RefSeq" id="XP_049122979.1">
    <property type="nucleotide sequence ID" value="XM_049267022.1"/>
</dbReference>
<evidence type="ECO:0000256" key="1">
    <source>
        <dbReference type="ARBA" id="ARBA00004127"/>
    </source>
</evidence>
<keyword evidence="3" id="KW-0813">Transport</keyword>
<dbReference type="Gene3D" id="1.20.1420.30">
    <property type="entry name" value="NCX, central ion-binding region"/>
    <property type="match status" value="1"/>
</dbReference>
<feature type="transmembrane region" description="Helical" evidence="8">
    <location>
        <begin position="16"/>
        <end position="38"/>
    </location>
</feature>
<keyword evidence="4 8" id="KW-0812">Transmembrane</keyword>
<evidence type="ECO:0000259" key="9">
    <source>
        <dbReference type="Pfam" id="PF01699"/>
    </source>
</evidence>
<evidence type="ECO:0000313" key="10">
    <source>
        <dbReference type="EMBL" id="GKT40629.1"/>
    </source>
</evidence>
<dbReference type="GO" id="GO:0015369">
    <property type="term" value="F:calcium:proton antiporter activity"/>
    <property type="evidence" value="ECO:0007669"/>
    <property type="project" value="TreeGrafter"/>
</dbReference>
<keyword evidence="7 8" id="KW-0472">Membrane</keyword>
<keyword evidence="5 8" id="KW-1133">Transmembrane helix</keyword>
<feature type="domain" description="Sodium/calcium exchanger membrane region" evidence="9">
    <location>
        <begin position="15"/>
        <end position="82"/>
    </location>
</feature>
<evidence type="ECO:0000256" key="8">
    <source>
        <dbReference type="SAM" id="Phobius"/>
    </source>
</evidence>
<name>A0AA37L4X2_9PEZI</name>
<evidence type="ECO:0000256" key="5">
    <source>
        <dbReference type="ARBA" id="ARBA00022989"/>
    </source>
</evidence>
<dbReference type="Proteomes" id="UP001055115">
    <property type="component" value="Unassembled WGS sequence"/>
</dbReference>
<accession>A0AA37L4X2</accession>
<dbReference type="InterPro" id="IPR044880">
    <property type="entry name" value="NCX_ion-bd_dom_sf"/>
</dbReference>
<gene>
    <name evidence="10" type="ORF">ColSpa_00810</name>
</gene>
<evidence type="ECO:0000256" key="4">
    <source>
        <dbReference type="ARBA" id="ARBA00022692"/>
    </source>
</evidence>
<dbReference type="InterPro" id="IPR004837">
    <property type="entry name" value="NaCa_Exmemb"/>
</dbReference>
<dbReference type="GO" id="GO:0000329">
    <property type="term" value="C:fungal-type vacuole membrane"/>
    <property type="evidence" value="ECO:0007669"/>
    <property type="project" value="TreeGrafter"/>
</dbReference>
<evidence type="ECO:0000256" key="7">
    <source>
        <dbReference type="ARBA" id="ARBA00023136"/>
    </source>
</evidence>
<dbReference type="InterPro" id="IPR004713">
    <property type="entry name" value="CaH_exchang"/>
</dbReference>
<dbReference type="PANTHER" id="PTHR31503">
    <property type="entry name" value="VACUOLAR CALCIUM ION TRANSPORTER"/>
    <property type="match status" value="1"/>
</dbReference>
<proteinExistence type="inferred from homology"/>
<dbReference type="PANTHER" id="PTHR31503:SF14">
    <property type="entry name" value="VACUOLAR CALCIUM ION TRANSPORTER"/>
    <property type="match status" value="1"/>
</dbReference>
<reference evidence="10 11" key="1">
    <citation type="submission" date="2022-03" db="EMBL/GenBank/DDBJ databases">
        <title>Genome data of Colletotrichum spp.</title>
        <authorList>
            <person name="Utami Y.D."/>
            <person name="Hiruma K."/>
        </authorList>
    </citation>
    <scope>NUCLEOTIDE SEQUENCE [LARGE SCALE GENOMIC DNA]</scope>
    <source>
        <strain evidence="10 11">MAFF 239500</strain>
    </source>
</reference>
<evidence type="ECO:0000256" key="2">
    <source>
        <dbReference type="ARBA" id="ARBA00008170"/>
    </source>
</evidence>
<evidence type="ECO:0000313" key="11">
    <source>
        <dbReference type="Proteomes" id="UP001055115"/>
    </source>
</evidence>
<keyword evidence="11" id="KW-1185">Reference proteome</keyword>